<protein>
    <submittedName>
        <fullName evidence="3">ABC-type branched-chain amino acid transport system, substrate-binding protein</fullName>
    </submittedName>
</protein>
<feature type="domain" description="NB-ARC" evidence="2">
    <location>
        <begin position="166"/>
        <end position="292"/>
    </location>
</feature>
<dbReference type="PANTHER" id="PTHR47628">
    <property type="match status" value="1"/>
</dbReference>
<feature type="transmembrane region" description="Helical" evidence="1">
    <location>
        <begin position="12"/>
        <end position="30"/>
    </location>
</feature>
<dbReference type="EMBL" id="CAADFN010000012">
    <property type="protein sequence ID" value="VFK15065.1"/>
    <property type="molecule type" value="Genomic_DNA"/>
</dbReference>
<keyword evidence="1" id="KW-0812">Transmembrane</keyword>
<feature type="transmembrane region" description="Helical" evidence="1">
    <location>
        <begin position="36"/>
        <end position="58"/>
    </location>
</feature>
<dbReference type="Gene3D" id="3.40.50.2300">
    <property type="match status" value="2"/>
</dbReference>
<accession>A0A450WDH5</accession>
<dbReference type="InterPro" id="IPR027417">
    <property type="entry name" value="P-loop_NTPase"/>
</dbReference>
<gene>
    <name evidence="3" type="ORF">BECKLFY1418C_GA0070996_101251</name>
</gene>
<keyword evidence="1" id="KW-0472">Membrane</keyword>
<dbReference type="Pfam" id="PF00931">
    <property type="entry name" value="NB-ARC"/>
    <property type="match status" value="1"/>
</dbReference>
<evidence type="ECO:0000259" key="2">
    <source>
        <dbReference type="Pfam" id="PF00931"/>
    </source>
</evidence>
<keyword evidence="1" id="KW-1133">Transmembrane helix</keyword>
<dbReference type="SUPFAM" id="SSF52540">
    <property type="entry name" value="P-loop containing nucleoside triphosphate hydrolases"/>
    <property type="match status" value="1"/>
</dbReference>
<dbReference type="AlphaFoldDB" id="A0A450WDH5"/>
<dbReference type="GO" id="GO:0043531">
    <property type="term" value="F:ADP binding"/>
    <property type="evidence" value="ECO:0007669"/>
    <property type="project" value="InterPro"/>
</dbReference>
<dbReference type="SUPFAM" id="SSF53822">
    <property type="entry name" value="Periplasmic binding protein-like I"/>
    <property type="match status" value="1"/>
</dbReference>
<dbReference type="Pfam" id="PF13433">
    <property type="entry name" value="Peripla_BP_5"/>
    <property type="match status" value="1"/>
</dbReference>
<proteinExistence type="predicted"/>
<sequence>MFVKRLVLKMSVPFLVLLIIFAVIFLIFFFDDINPIIRKILFSALVILFPAVMIISYVRISYKDRAHQVVNDLIRFEEFIGRFPVTKWVVSIIKWIKEMEFFSDDVIESWCSHNLVCFKNYWDGKKNENRPGLDYSSYTPVAVGIGNEERKFDGSLMTEYLSMFADDRGMRLSIVGDGGNGKTALAIHMAYSMLDRPPTLLPLMIANISINDESTLTEIILAELKKILQDFSGNRSGYDSRVDDDFVLVLIKKSRIVTIIDDIDRVFADWKEDGAPYRKDDWNAHFLYTSRNDVRERRFSKERRQRDGQRDVIRVLPLKQFDAMTVATSHLENKYGKDFSKYANNSGTYKQFTDTIGALSKKGISPLLLTLWMDEFKEQIGKNKRLSFVRMANLLPRYFERMSRYQEESVIDVNVIFTLTKRLAYESIKKNLHPSNIDISIVSNIIEKSIVDNVLDKLVMNFQILNMPETGNAGAVSFRSDVIAEHLAALYVFDEAKESRWEPCKLLIDVYHQLKMYRENTETLGIVKGGFLKILYEYLYDLPPHIVGIDVARFFHEEIGETLFPEGGRPVHIAIVSSLSGTMSIRERSIHDAIMMAIDEVNNQFKRNKNNLQLIVPLPPDTQSKVESALSISRSAIMEHNAVSIFGCWLSNVRRKLNDLVDSYENLLWYTATYEGYQDSSRIIYLGGAPNQQIIPAVEWAVREWGTSVALFGSNYIFSEMAHKIVRRVIDPAIGVGNSTRRDEWSFDLGITTSQDEFYDAISEAVGNGVKWIFHSINGRDTVDFFKALKCFELRESRNVPVMTVSVAESMIRNIGEELLDGCYCCWNYFGSLDGKDNDEFKSSLERTYWKSVTADDPVACAYMSIKIFAEALLRAESITPPSILDAVRKMGKEGHSINGPGGEWHIDADSLHVHKCWYIGKFGRDGAVDVVEACHEPVPPNPRPYPDLDVDKLCVE</sequence>
<evidence type="ECO:0000313" key="3">
    <source>
        <dbReference type="EMBL" id="VFK15065.1"/>
    </source>
</evidence>
<evidence type="ECO:0000256" key="1">
    <source>
        <dbReference type="SAM" id="Phobius"/>
    </source>
</evidence>
<dbReference type="PANTHER" id="PTHR47628:SF1">
    <property type="entry name" value="ALIPHATIC AMIDASE EXPRESSION-REGULATING PROTEIN"/>
    <property type="match status" value="1"/>
</dbReference>
<reference evidence="3" key="1">
    <citation type="submission" date="2019-02" db="EMBL/GenBank/DDBJ databases">
        <authorList>
            <person name="Gruber-Vodicka R. H."/>
            <person name="Seah K. B. B."/>
        </authorList>
    </citation>
    <scope>NUCLEOTIDE SEQUENCE</scope>
    <source>
        <strain evidence="3">BECK_BY7</strain>
    </source>
</reference>
<dbReference type="InterPro" id="IPR028082">
    <property type="entry name" value="Peripla_BP_I"/>
</dbReference>
<dbReference type="InterPro" id="IPR002182">
    <property type="entry name" value="NB-ARC"/>
</dbReference>
<organism evidence="3">
    <name type="scientific">Candidatus Kentrum sp. LFY</name>
    <dbReference type="NCBI Taxonomy" id="2126342"/>
    <lineage>
        <taxon>Bacteria</taxon>
        <taxon>Pseudomonadati</taxon>
        <taxon>Pseudomonadota</taxon>
        <taxon>Gammaproteobacteria</taxon>
        <taxon>Candidatus Kentrum</taxon>
    </lineage>
</organism>
<dbReference type="Gene3D" id="3.40.50.300">
    <property type="entry name" value="P-loop containing nucleotide triphosphate hydrolases"/>
    <property type="match status" value="1"/>
</dbReference>
<name>A0A450WDH5_9GAMM</name>